<gene>
    <name evidence="1" type="ORF">MLD38_025709</name>
</gene>
<sequence>MDRTGLSFRWFADGRPSLEGFDFDFMFRSSVDASDDESLIELDLGYPPSKGIRVISIPKELEFSFPPLGSANPVAHDDELFSGPRVWPYYFDPPRRHTAGHEPFYNFTPPGYKKPHRALEIYESRSSSMRDWKPCKRIIKGCLKFLMPTFGCLGRGSSSSKGKFNKPQELSSIISRGELFLKS</sequence>
<accession>A0ACB9NWA5</accession>
<dbReference type="Proteomes" id="UP001057402">
    <property type="component" value="Chromosome 7"/>
</dbReference>
<protein>
    <submittedName>
        <fullName evidence="1">Uncharacterized protein</fullName>
    </submittedName>
</protein>
<name>A0ACB9NWA5_9MYRT</name>
<comment type="caution">
    <text evidence="1">The sequence shown here is derived from an EMBL/GenBank/DDBJ whole genome shotgun (WGS) entry which is preliminary data.</text>
</comment>
<reference evidence="2" key="1">
    <citation type="journal article" date="2023" name="Front. Plant Sci.">
        <title>Chromosomal-level genome assembly of Melastoma candidum provides insights into trichome evolution.</title>
        <authorList>
            <person name="Zhong Y."/>
            <person name="Wu W."/>
            <person name="Sun C."/>
            <person name="Zou P."/>
            <person name="Liu Y."/>
            <person name="Dai S."/>
            <person name="Zhou R."/>
        </authorList>
    </citation>
    <scope>NUCLEOTIDE SEQUENCE [LARGE SCALE GENOMIC DNA]</scope>
</reference>
<keyword evidence="2" id="KW-1185">Reference proteome</keyword>
<dbReference type="EMBL" id="CM042886">
    <property type="protein sequence ID" value="KAI4340917.1"/>
    <property type="molecule type" value="Genomic_DNA"/>
</dbReference>
<evidence type="ECO:0000313" key="1">
    <source>
        <dbReference type="EMBL" id="KAI4340917.1"/>
    </source>
</evidence>
<organism evidence="1 2">
    <name type="scientific">Melastoma candidum</name>
    <dbReference type="NCBI Taxonomy" id="119954"/>
    <lineage>
        <taxon>Eukaryota</taxon>
        <taxon>Viridiplantae</taxon>
        <taxon>Streptophyta</taxon>
        <taxon>Embryophyta</taxon>
        <taxon>Tracheophyta</taxon>
        <taxon>Spermatophyta</taxon>
        <taxon>Magnoliopsida</taxon>
        <taxon>eudicotyledons</taxon>
        <taxon>Gunneridae</taxon>
        <taxon>Pentapetalae</taxon>
        <taxon>rosids</taxon>
        <taxon>malvids</taxon>
        <taxon>Myrtales</taxon>
        <taxon>Melastomataceae</taxon>
        <taxon>Melastomatoideae</taxon>
        <taxon>Melastomateae</taxon>
        <taxon>Melastoma</taxon>
    </lineage>
</organism>
<proteinExistence type="predicted"/>
<evidence type="ECO:0000313" key="2">
    <source>
        <dbReference type="Proteomes" id="UP001057402"/>
    </source>
</evidence>